<dbReference type="AlphaFoldDB" id="A0A9P7S384"/>
<dbReference type="GeneID" id="66076977"/>
<proteinExistence type="predicted"/>
<organism evidence="1 2">
    <name type="scientific">Marasmius oreades</name>
    <name type="common">fairy-ring Marasmius</name>
    <dbReference type="NCBI Taxonomy" id="181124"/>
    <lineage>
        <taxon>Eukaryota</taxon>
        <taxon>Fungi</taxon>
        <taxon>Dikarya</taxon>
        <taxon>Basidiomycota</taxon>
        <taxon>Agaricomycotina</taxon>
        <taxon>Agaricomycetes</taxon>
        <taxon>Agaricomycetidae</taxon>
        <taxon>Agaricales</taxon>
        <taxon>Marasmiineae</taxon>
        <taxon>Marasmiaceae</taxon>
        <taxon>Marasmius</taxon>
    </lineage>
</organism>
<protein>
    <submittedName>
        <fullName evidence="1">Uncharacterized protein</fullName>
    </submittedName>
</protein>
<gene>
    <name evidence="1" type="ORF">E1B28_007901</name>
</gene>
<dbReference type="EMBL" id="CM032184">
    <property type="protein sequence ID" value="KAG7094300.1"/>
    <property type="molecule type" value="Genomic_DNA"/>
</dbReference>
<dbReference type="RefSeq" id="XP_043010770.1">
    <property type="nucleotide sequence ID" value="XM_043152684.1"/>
</dbReference>
<accession>A0A9P7S384</accession>
<dbReference type="KEGG" id="more:E1B28_007901"/>
<reference evidence="1" key="1">
    <citation type="journal article" date="2021" name="Genome Biol. Evol.">
        <title>The assembled and annotated genome of the fairy-ring fungus Marasmius oreades.</title>
        <authorList>
            <person name="Hiltunen M."/>
            <person name="Ament-Velasquez S.L."/>
            <person name="Johannesson H."/>
        </authorList>
    </citation>
    <scope>NUCLEOTIDE SEQUENCE</scope>
    <source>
        <strain evidence="1">03SP1</strain>
    </source>
</reference>
<name>A0A9P7S384_9AGAR</name>
<comment type="caution">
    <text evidence="1">The sequence shown here is derived from an EMBL/GenBank/DDBJ whole genome shotgun (WGS) entry which is preliminary data.</text>
</comment>
<sequence length="92" mass="10544">MSKKLNKKSKGNGRGRGHETWAKGLKLELLESFKDTFFLDKSVMYSQATSSFIDKWGYDLAPDDMPDPDETYTITDINTFEDGKERANEEAR</sequence>
<evidence type="ECO:0000313" key="1">
    <source>
        <dbReference type="EMBL" id="KAG7094300.1"/>
    </source>
</evidence>
<dbReference type="Proteomes" id="UP001049176">
    <property type="component" value="Chromosome 4"/>
</dbReference>
<evidence type="ECO:0000313" key="2">
    <source>
        <dbReference type="Proteomes" id="UP001049176"/>
    </source>
</evidence>
<keyword evidence="2" id="KW-1185">Reference proteome</keyword>
<dbReference type="OrthoDB" id="3042688at2759"/>